<dbReference type="GO" id="GO:0016020">
    <property type="term" value="C:membrane"/>
    <property type="evidence" value="ECO:0007669"/>
    <property type="project" value="GOC"/>
</dbReference>
<feature type="transmembrane region" description="Helical" evidence="2">
    <location>
        <begin position="258"/>
        <end position="274"/>
    </location>
</feature>
<dbReference type="Pfam" id="PF04488">
    <property type="entry name" value="Gly_transf_sug"/>
    <property type="match status" value="1"/>
</dbReference>
<dbReference type="GO" id="GO:0051999">
    <property type="term" value="P:mannosyl-inositol phosphorylceramide biosynthetic process"/>
    <property type="evidence" value="ECO:0007669"/>
    <property type="project" value="TreeGrafter"/>
</dbReference>
<keyword evidence="2" id="KW-0472">Membrane</keyword>
<evidence type="ECO:0000256" key="2">
    <source>
        <dbReference type="SAM" id="Phobius"/>
    </source>
</evidence>
<protein>
    <submittedName>
        <fullName evidence="3">Uncharacterized protein</fullName>
    </submittedName>
</protein>
<feature type="transmembrane region" description="Helical" evidence="2">
    <location>
        <begin position="295"/>
        <end position="310"/>
    </location>
</feature>
<proteinExistence type="predicted"/>
<dbReference type="PANTHER" id="PTHR32385:SF15">
    <property type="entry name" value="INOSITOL PHOSPHOCERAMIDE MANNOSYLTRANSFERASE 1"/>
    <property type="match status" value="1"/>
</dbReference>
<dbReference type="InterPro" id="IPR007577">
    <property type="entry name" value="GlycoTrfase_DXD_sugar-bd_CS"/>
</dbReference>
<evidence type="ECO:0000256" key="1">
    <source>
        <dbReference type="ARBA" id="ARBA00022679"/>
    </source>
</evidence>
<dbReference type="InterPro" id="IPR029044">
    <property type="entry name" value="Nucleotide-diphossugar_trans"/>
</dbReference>
<dbReference type="SUPFAM" id="SSF53448">
    <property type="entry name" value="Nucleotide-diphospho-sugar transferases"/>
    <property type="match status" value="1"/>
</dbReference>
<keyword evidence="2" id="KW-1133">Transmembrane helix</keyword>
<dbReference type="EMBL" id="UINC01000794">
    <property type="protein sequence ID" value="SUZ61302.1"/>
    <property type="molecule type" value="Genomic_DNA"/>
</dbReference>
<evidence type="ECO:0000313" key="3">
    <source>
        <dbReference type="EMBL" id="SUZ61302.1"/>
    </source>
</evidence>
<accession>A0A381P301</accession>
<dbReference type="PANTHER" id="PTHR32385">
    <property type="entry name" value="MANNOSYL PHOSPHORYLINOSITOL CERAMIDE SYNTHASE"/>
    <property type="match status" value="1"/>
</dbReference>
<keyword evidence="1" id="KW-0808">Transferase</keyword>
<organism evidence="3">
    <name type="scientific">marine metagenome</name>
    <dbReference type="NCBI Taxonomy" id="408172"/>
    <lineage>
        <taxon>unclassified sequences</taxon>
        <taxon>metagenomes</taxon>
        <taxon>ecological metagenomes</taxon>
    </lineage>
</organism>
<dbReference type="AlphaFoldDB" id="A0A381P301"/>
<dbReference type="GO" id="GO:0000030">
    <property type="term" value="F:mannosyltransferase activity"/>
    <property type="evidence" value="ECO:0007669"/>
    <property type="project" value="TreeGrafter"/>
</dbReference>
<dbReference type="Gene3D" id="3.90.550.20">
    <property type="match status" value="1"/>
</dbReference>
<reference evidence="3" key="1">
    <citation type="submission" date="2018-05" db="EMBL/GenBank/DDBJ databases">
        <authorList>
            <person name="Lanie J.A."/>
            <person name="Ng W.-L."/>
            <person name="Kazmierczak K.M."/>
            <person name="Andrzejewski T.M."/>
            <person name="Davidsen T.M."/>
            <person name="Wayne K.J."/>
            <person name="Tettelin H."/>
            <person name="Glass J.I."/>
            <person name="Rusch D."/>
            <person name="Podicherti R."/>
            <person name="Tsui H.-C.T."/>
            <person name="Winkler M.E."/>
        </authorList>
    </citation>
    <scope>NUCLEOTIDE SEQUENCE</scope>
</reference>
<keyword evidence="2" id="KW-0812">Transmembrane</keyword>
<sequence length="311" mass="37146">MIPKIIHQIWFQGENNIPEEYPNYSKSWKKLNPEYKYIFWSGDKMRKLIKEKYPWFLKRYDEYPNMIQRIDSAKYFILHQFGGLLPDLDCECIKPITPLIEGKKFLAVDFGYNMFEQIVSMTSLEQITWTFFQNGLLGSTKGHPCWEVLHKNLLKEDIKKKWYENRLKYIFRSVGPSMFTRSIYEYGIDKVDTINKRFADPVKWCDFKGECTSSQQCRIKYPDAYTIHHYGSRNPEITWMGISWTAFGSQVFCRYKDRIMTITSLVILGILAHIRNREECGFYNMSCLIKRANDDFIIILITTIIYFMFLH</sequence>
<gene>
    <name evidence="3" type="ORF">METZ01_LOCUS14156</name>
</gene>
<name>A0A381P301_9ZZZZ</name>
<dbReference type="InterPro" id="IPR051706">
    <property type="entry name" value="Glycosyltransferase_domain"/>
</dbReference>